<sequence>MKGESKKGEARIGRKGREDKGRRGTVEPCVLRDPRALQAHGFESCPRSECRLGFLTQGNGFLADAAVVQWNHVRFGIRGVSKRTGSNPVHSRSVGWDSSLWATVS</sequence>
<comment type="caution">
    <text evidence="2">The sequence shown here is derived from an EMBL/GenBank/DDBJ whole genome shotgun (WGS) entry which is preliminary data.</text>
</comment>
<dbReference type="Proteomes" id="UP000324222">
    <property type="component" value="Unassembled WGS sequence"/>
</dbReference>
<dbReference type="AlphaFoldDB" id="A0A5B7H4N9"/>
<gene>
    <name evidence="2" type="ORF">E2C01_058209</name>
</gene>
<proteinExistence type="predicted"/>
<protein>
    <submittedName>
        <fullName evidence="2">Uncharacterized protein</fullName>
    </submittedName>
</protein>
<evidence type="ECO:0000313" key="2">
    <source>
        <dbReference type="EMBL" id="MPC64098.1"/>
    </source>
</evidence>
<evidence type="ECO:0000313" key="3">
    <source>
        <dbReference type="Proteomes" id="UP000324222"/>
    </source>
</evidence>
<dbReference type="EMBL" id="VSRR010021638">
    <property type="protein sequence ID" value="MPC64098.1"/>
    <property type="molecule type" value="Genomic_DNA"/>
</dbReference>
<evidence type="ECO:0000256" key="1">
    <source>
        <dbReference type="SAM" id="MobiDB-lite"/>
    </source>
</evidence>
<reference evidence="2 3" key="1">
    <citation type="submission" date="2019-05" db="EMBL/GenBank/DDBJ databases">
        <title>Another draft genome of Portunus trituberculatus and its Hox gene families provides insights of decapod evolution.</title>
        <authorList>
            <person name="Jeong J.-H."/>
            <person name="Song I."/>
            <person name="Kim S."/>
            <person name="Choi T."/>
            <person name="Kim D."/>
            <person name="Ryu S."/>
            <person name="Kim W."/>
        </authorList>
    </citation>
    <scope>NUCLEOTIDE SEQUENCE [LARGE SCALE GENOMIC DNA]</scope>
    <source>
        <tissue evidence="2">Muscle</tissue>
    </source>
</reference>
<accession>A0A5B7H4N9</accession>
<organism evidence="2 3">
    <name type="scientific">Portunus trituberculatus</name>
    <name type="common">Swimming crab</name>
    <name type="synonym">Neptunus trituberculatus</name>
    <dbReference type="NCBI Taxonomy" id="210409"/>
    <lineage>
        <taxon>Eukaryota</taxon>
        <taxon>Metazoa</taxon>
        <taxon>Ecdysozoa</taxon>
        <taxon>Arthropoda</taxon>
        <taxon>Crustacea</taxon>
        <taxon>Multicrustacea</taxon>
        <taxon>Malacostraca</taxon>
        <taxon>Eumalacostraca</taxon>
        <taxon>Eucarida</taxon>
        <taxon>Decapoda</taxon>
        <taxon>Pleocyemata</taxon>
        <taxon>Brachyura</taxon>
        <taxon>Eubrachyura</taxon>
        <taxon>Portunoidea</taxon>
        <taxon>Portunidae</taxon>
        <taxon>Portuninae</taxon>
        <taxon>Portunus</taxon>
    </lineage>
</organism>
<feature type="region of interest" description="Disordered" evidence="1">
    <location>
        <begin position="1"/>
        <end position="27"/>
    </location>
</feature>
<name>A0A5B7H4N9_PORTR</name>
<keyword evidence="3" id="KW-1185">Reference proteome</keyword>